<dbReference type="STRING" id="1121442.SAMN02745702_01312"/>
<dbReference type="PIRSF" id="PIRSF000390">
    <property type="entry name" value="PLP_StrS"/>
    <property type="match status" value="1"/>
</dbReference>
<dbReference type="SUPFAM" id="SSF53383">
    <property type="entry name" value="PLP-dependent transferases"/>
    <property type="match status" value="1"/>
</dbReference>
<dbReference type="InterPro" id="IPR015424">
    <property type="entry name" value="PyrdxlP-dep_Trfase"/>
</dbReference>
<gene>
    <name evidence="6" type="ORF">SAMN02745702_01312</name>
</gene>
<dbReference type="Gene3D" id="3.40.640.10">
    <property type="entry name" value="Type I PLP-dependent aspartate aminotransferase-like (Major domain)"/>
    <property type="match status" value="1"/>
</dbReference>
<dbReference type="GO" id="GO:0030170">
    <property type="term" value="F:pyridoxal phosphate binding"/>
    <property type="evidence" value="ECO:0007669"/>
    <property type="project" value="TreeGrafter"/>
</dbReference>
<feature type="active site" description="Proton acceptor" evidence="3">
    <location>
        <position position="202"/>
    </location>
</feature>
<evidence type="ECO:0000313" key="7">
    <source>
        <dbReference type="Proteomes" id="UP000189733"/>
    </source>
</evidence>
<evidence type="ECO:0000313" key="6">
    <source>
        <dbReference type="EMBL" id="SKA70260.1"/>
    </source>
</evidence>
<dbReference type="InterPro" id="IPR015421">
    <property type="entry name" value="PyrdxlP-dep_Trfase_major"/>
</dbReference>
<dbReference type="GO" id="GO:0008483">
    <property type="term" value="F:transaminase activity"/>
    <property type="evidence" value="ECO:0007669"/>
    <property type="project" value="TreeGrafter"/>
</dbReference>
<reference evidence="6 7" key="1">
    <citation type="submission" date="2017-02" db="EMBL/GenBank/DDBJ databases">
        <authorList>
            <person name="Peterson S.W."/>
        </authorList>
    </citation>
    <scope>NUCLEOTIDE SEQUENCE [LARGE SCALE GENOMIC DNA]</scope>
    <source>
        <strain evidence="6 7">DSM 18034</strain>
    </source>
</reference>
<evidence type="ECO:0000256" key="4">
    <source>
        <dbReference type="PIRSR" id="PIRSR000390-2"/>
    </source>
</evidence>
<evidence type="ECO:0000256" key="3">
    <source>
        <dbReference type="PIRSR" id="PIRSR000390-1"/>
    </source>
</evidence>
<protein>
    <submittedName>
        <fullName evidence="6">dTDP-4-amino-4,6-dideoxygalactose transaminase</fullName>
    </submittedName>
</protein>
<dbReference type="AlphaFoldDB" id="A0A1T4VZ15"/>
<evidence type="ECO:0000256" key="2">
    <source>
        <dbReference type="ARBA" id="ARBA00037999"/>
    </source>
</evidence>
<sequence length="397" mass="44314">MKNAVSQFAFFGGPQLFMEPKPTSDLHRPNEDRFFSYADSIFETRQFTNNGPLVQLLEKRLAEQHGTEHCVCFCSGFLTLLMCIHALALPGKTEVILPSATYRRMADIVRWAGLTPRFTDIDFETMGVNRALFETQITDKTALLLGVHPIVNMSAVTELEELSRDTGIPLLMDSVEAAYGTIHGKKIGSFAKAEVFSMHASKFINAFEGGYATTNDAELAARLRVIRAFGFEQKDSISELGCNAKLNELHAAMALSCIDELDEQVAHNKAIFNCYKKLLSDLPLSLVSYDATEKRTWKNIVVRLTGDWGLTRDEILSVLQAENILARAYYTPPLHKKFPETASLEFPVTEAVTSVGCVLPSGAHVSEEDVANVSSILHDIYAMRAQLKEEMRDERHR</sequence>
<feature type="modified residue" description="N6-(pyridoxal phosphate)lysine" evidence="4">
    <location>
        <position position="202"/>
    </location>
</feature>
<dbReference type="PANTHER" id="PTHR30244">
    <property type="entry name" value="TRANSAMINASE"/>
    <property type="match status" value="1"/>
</dbReference>
<dbReference type="Proteomes" id="UP000189733">
    <property type="component" value="Unassembled WGS sequence"/>
</dbReference>
<evidence type="ECO:0000256" key="1">
    <source>
        <dbReference type="ARBA" id="ARBA00022898"/>
    </source>
</evidence>
<organism evidence="6 7">
    <name type="scientific">Desulfobaculum bizertense DSM 18034</name>
    <dbReference type="NCBI Taxonomy" id="1121442"/>
    <lineage>
        <taxon>Bacteria</taxon>
        <taxon>Pseudomonadati</taxon>
        <taxon>Thermodesulfobacteriota</taxon>
        <taxon>Desulfovibrionia</taxon>
        <taxon>Desulfovibrionales</taxon>
        <taxon>Desulfovibrionaceae</taxon>
        <taxon>Desulfobaculum</taxon>
    </lineage>
</organism>
<dbReference type="GO" id="GO:0000271">
    <property type="term" value="P:polysaccharide biosynthetic process"/>
    <property type="evidence" value="ECO:0007669"/>
    <property type="project" value="TreeGrafter"/>
</dbReference>
<keyword evidence="7" id="KW-1185">Reference proteome</keyword>
<comment type="similarity">
    <text evidence="2 5">Belongs to the DegT/DnrJ/EryC1 family.</text>
</comment>
<dbReference type="Pfam" id="PF01041">
    <property type="entry name" value="DegT_DnrJ_EryC1"/>
    <property type="match status" value="1"/>
</dbReference>
<evidence type="ECO:0000256" key="5">
    <source>
        <dbReference type="RuleBase" id="RU004508"/>
    </source>
</evidence>
<keyword evidence="1 4" id="KW-0663">Pyridoxal phosphate</keyword>
<dbReference type="EMBL" id="FUYA01000003">
    <property type="protein sequence ID" value="SKA70260.1"/>
    <property type="molecule type" value="Genomic_DNA"/>
</dbReference>
<name>A0A1T4VZ15_9BACT</name>
<dbReference type="InterPro" id="IPR015422">
    <property type="entry name" value="PyrdxlP-dep_Trfase_small"/>
</dbReference>
<dbReference type="OrthoDB" id="9766188at2"/>
<proteinExistence type="inferred from homology"/>
<dbReference type="PANTHER" id="PTHR30244:SF9">
    <property type="entry name" value="PROTEIN RV3402C"/>
    <property type="match status" value="1"/>
</dbReference>
<dbReference type="RefSeq" id="WP_078684601.1">
    <property type="nucleotide sequence ID" value="NZ_FUYA01000003.1"/>
</dbReference>
<dbReference type="Gene3D" id="3.90.1150.10">
    <property type="entry name" value="Aspartate Aminotransferase, domain 1"/>
    <property type="match status" value="1"/>
</dbReference>
<dbReference type="InterPro" id="IPR000653">
    <property type="entry name" value="DegT/StrS_aminotransferase"/>
</dbReference>
<accession>A0A1T4VZ15</accession>